<feature type="transmembrane region" description="Helical" evidence="3">
    <location>
        <begin position="172"/>
        <end position="192"/>
    </location>
</feature>
<feature type="DNA-binding region" description="OmpR/PhoB-type" evidence="2">
    <location>
        <begin position="33"/>
        <end position="131"/>
    </location>
</feature>
<evidence type="ECO:0000313" key="6">
    <source>
        <dbReference type="Proteomes" id="UP000295645"/>
    </source>
</evidence>
<evidence type="ECO:0000256" key="2">
    <source>
        <dbReference type="PROSITE-ProRule" id="PRU01091"/>
    </source>
</evidence>
<feature type="domain" description="OmpR/PhoB-type" evidence="4">
    <location>
        <begin position="33"/>
        <end position="131"/>
    </location>
</feature>
<dbReference type="Pfam" id="PF00486">
    <property type="entry name" value="Trans_reg_C"/>
    <property type="match status" value="1"/>
</dbReference>
<dbReference type="Gene3D" id="1.10.10.10">
    <property type="entry name" value="Winged helix-like DNA-binding domain superfamily/Winged helix DNA-binding domain"/>
    <property type="match status" value="1"/>
</dbReference>
<evidence type="ECO:0000259" key="4">
    <source>
        <dbReference type="PROSITE" id="PS51755"/>
    </source>
</evidence>
<dbReference type="GO" id="GO:0006355">
    <property type="term" value="P:regulation of DNA-templated transcription"/>
    <property type="evidence" value="ECO:0007669"/>
    <property type="project" value="InterPro"/>
</dbReference>
<organism evidence="5 6">
    <name type="scientific">Luteibacter rhizovicinus</name>
    <dbReference type="NCBI Taxonomy" id="242606"/>
    <lineage>
        <taxon>Bacteria</taxon>
        <taxon>Pseudomonadati</taxon>
        <taxon>Pseudomonadota</taxon>
        <taxon>Gammaproteobacteria</taxon>
        <taxon>Lysobacterales</taxon>
        <taxon>Rhodanobacteraceae</taxon>
        <taxon>Luteibacter</taxon>
    </lineage>
</organism>
<dbReference type="CDD" id="cd00383">
    <property type="entry name" value="trans_reg_C"/>
    <property type="match status" value="1"/>
</dbReference>
<evidence type="ECO:0000256" key="3">
    <source>
        <dbReference type="SAM" id="Phobius"/>
    </source>
</evidence>
<protein>
    <submittedName>
        <fullName evidence="5">TolB-like protein</fullName>
    </submittedName>
</protein>
<name>A0A4R3YV96_9GAMM</name>
<dbReference type="Gene3D" id="3.40.50.10070">
    <property type="entry name" value="TolB, N-terminal domain"/>
    <property type="match status" value="1"/>
</dbReference>
<dbReference type="PROSITE" id="PS51755">
    <property type="entry name" value="OMPR_PHOB"/>
    <property type="match status" value="1"/>
</dbReference>
<keyword evidence="6" id="KW-1185">Reference proteome</keyword>
<keyword evidence="1 2" id="KW-0238">DNA-binding</keyword>
<proteinExistence type="predicted"/>
<dbReference type="EMBL" id="SMCS01000002">
    <property type="protein sequence ID" value="TCV96422.1"/>
    <property type="molecule type" value="Genomic_DNA"/>
</dbReference>
<evidence type="ECO:0000256" key="1">
    <source>
        <dbReference type="ARBA" id="ARBA00023125"/>
    </source>
</evidence>
<dbReference type="SMART" id="SM00862">
    <property type="entry name" value="Trans_reg_C"/>
    <property type="match status" value="1"/>
</dbReference>
<dbReference type="InterPro" id="IPR016032">
    <property type="entry name" value="Sig_transdc_resp-reg_C-effctor"/>
</dbReference>
<dbReference type="GO" id="GO:0000160">
    <property type="term" value="P:phosphorelay signal transduction system"/>
    <property type="evidence" value="ECO:0007669"/>
    <property type="project" value="InterPro"/>
</dbReference>
<dbReference type="Proteomes" id="UP000295645">
    <property type="component" value="Unassembled WGS sequence"/>
</dbReference>
<dbReference type="InterPro" id="IPR001867">
    <property type="entry name" value="OmpR/PhoB-type_DNA-bd"/>
</dbReference>
<comment type="caution">
    <text evidence="5">The sequence shown here is derived from an EMBL/GenBank/DDBJ whole genome shotgun (WGS) entry which is preliminary data.</text>
</comment>
<dbReference type="AlphaFoldDB" id="A0A4R3YV96"/>
<evidence type="ECO:0000313" key="5">
    <source>
        <dbReference type="EMBL" id="TCV96422.1"/>
    </source>
</evidence>
<reference evidence="5 6" key="1">
    <citation type="submission" date="2019-03" db="EMBL/GenBank/DDBJ databases">
        <title>Above-ground endophytic microbial communities from plants in different locations in the United States.</title>
        <authorList>
            <person name="Frank C."/>
        </authorList>
    </citation>
    <scope>NUCLEOTIDE SEQUENCE [LARGE SCALE GENOMIC DNA]</scope>
    <source>
        <strain evidence="5 6">LP_13_YM</strain>
    </source>
</reference>
<sequence length="337" mass="36634">MSSRNVDAKIGEPYVYGDNLLSYMPSERERPAKATLRIGDWTVHPMADKMSRGEETIRLETRTMRLLLCLADRAGEVVSIDDLLSEVWAGVIVTPDSVYQAVTSLRRLLGDDSRKPTYIATVPRRGYRLIAPVDAQADESVSHADAPAVLVGTSMPPRDGISGMGARPLMRIALIAGAVLLLGALATSYLFLRDRSSAQAVASTEVARSSKSIAVLPFLDLTDAMNEEPFADGMTEELIDKLSKYPGLHVSAPTSSFYYKDKQVPVADIARSLGVIYVLDGSVRKSGSTMRVSARLVRAGDGFVVWSETYDRPLGDKLKVQDEIANEAAKALKPSIE</sequence>
<dbReference type="GO" id="GO:0003677">
    <property type="term" value="F:DNA binding"/>
    <property type="evidence" value="ECO:0007669"/>
    <property type="project" value="UniProtKB-UniRule"/>
</dbReference>
<dbReference type="SUPFAM" id="SSF46894">
    <property type="entry name" value="C-terminal effector domain of the bipartite response regulators"/>
    <property type="match status" value="1"/>
</dbReference>
<keyword evidence="3" id="KW-1133">Transmembrane helix</keyword>
<keyword evidence="3" id="KW-0812">Transmembrane</keyword>
<gene>
    <name evidence="5" type="ORF">EC912_102773</name>
</gene>
<accession>A0A4R3YV96</accession>
<dbReference type="InterPro" id="IPR036388">
    <property type="entry name" value="WH-like_DNA-bd_sf"/>
</dbReference>
<keyword evidence="3" id="KW-0472">Membrane</keyword>